<name>A0ABU5ZTM5_9FLAO</name>
<dbReference type="InterPro" id="IPR029039">
    <property type="entry name" value="Flavoprotein-like_sf"/>
</dbReference>
<proteinExistence type="predicted"/>
<organism evidence="1 2">
    <name type="scientific">Aquimarina gracilis</name>
    <dbReference type="NCBI Taxonomy" id="874422"/>
    <lineage>
        <taxon>Bacteria</taxon>
        <taxon>Pseudomonadati</taxon>
        <taxon>Bacteroidota</taxon>
        <taxon>Flavobacteriia</taxon>
        <taxon>Flavobacteriales</taxon>
        <taxon>Flavobacteriaceae</taxon>
        <taxon>Aquimarina</taxon>
    </lineage>
</organism>
<reference evidence="1 2" key="1">
    <citation type="journal article" date="2013" name="Int. J. Syst. Evol. Microbiol.">
        <title>Aquimarina gracilis sp. nov., isolated from the gut microflora of a mussel, Mytilus coruscus, and emended description of Aquimarina spongiae.</title>
        <authorList>
            <person name="Park S.C."/>
            <person name="Choe H.N."/>
            <person name="Baik K.S."/>
            <person name="Seong C.N."/>
        </authorList>
    </citation>
    <scope>NUCLEOTIDE SEQUENCE [LARGE SCALE GENOMIC DNA]</scope>
    <source>
        <strain evidence="1 2">PSC32</strain>
    </source>
</reference>
<evidence type="ECO:0000313" key="1">
    <source>
        <dbReference type="EMBL" id="MEB3344988.1"/>
    </source>
</evidence>
<gene>
    <name evidence="1" type="ORF">U6A24_05930</name>
</gene>
<dbReference type="Gene3D" id="3.40.50.360">
    <property type="match status" value="1"/>
</dbReference>
<dbReference type="SUPFAM" id="SSF52218">
    <property type="entry name" value="Flavoproteins"/>
    <property type="match status" value="1"/>
</dbReference>
<keyword evidence="2" id="KW-1185">Reference proteome</keyword>
<accession>A0ABU5ZTM5</accession>
<comment type="caution">
    <text evidence="1">The sequence shown here is derived from an EMBL/GenBank/DDBJ whole genome shotgun (WGS) entry which is preliminary data.</text>
</comment>
<sequence length="177" mass="20992">MKTLIVYFSYTGNNELLANTMVNDLDSEVLQITEPKKRGMFKIMLDMLFNRFPKINDLNVSWQEYGHTLLIAPIWNYEIAHPMKTFIKENKEHLKNYSFVTLCSGREIQKEKIATQLQKLTSYEPKDIVEFKILQLPNYVEQRNSMYKVTQVDIEFFKQQDAYRKLVKVSTHKKEAV</sequence>
<protein>
    <recommendedName>
        <fullName evidence="3">Flavodoxin</fullName>
    </recommendedName>
</protein>
<dbReference type="EMBL" id="JAYKLX010000003">
    <property type="protein sequence ID" value="MEB3344988.1"/>
    <property type="molecule type" value="Genomic_DNA"/>
</dbReference>
<dbReference type="RefSeq" id="WP_324179024.1">
    <property type="nucleotide sequence ID" value="NZ_BAABAW010000008.1"/>
</dbReference>
<dbReference type="Proteomes" id="UP001327027">
    <property type="component" value="Unassembled WGS sequence"/>
</dbReference>
<evidence type="ECO:0000313" key="2">
    <source>
        <dbReference type="Proteomes" id="UP001327027"/>
    </source>
</evidence>
<evidence type="ECO:0008006" key="3">
    <source>
        <dbReference type="Google" id="ProtNLM"/>
    </source>
</evidence>